<dbReference type="InterPro" id="IPR036056">
    <property type="entry name" value="Fibrinogen-like_C"/>
</dbReference>
<accession>A0A8B6H5F2</accession>
<evidence type="ECO:0000313" key="3">
    <source>
        <dbReference type="Proteomes" id="UP000596742"/>
    </source>
</evidence>
<dbReference type="PROSITE" id="PS51406">
    <property type="entry name" value="FIBRINOGEN_C_2"/>
    <property type="match status" value="1"/>
</dbReference>
<evidence type="ECO:0000259" key="1">
    <source>
        <dbReference type="PROSITE" id="PS51406"/>
    </source>
</evidence>
<feature type="domain" description="Fibrinogen C-terminal" evidence="1">
    <location>
        <begin position="49"/>
        <end position="95"/>
    </location>
</feature>
<feature type="non-terminal residue" evidence="2">
    <location>
        <position position="95"/>
    </location>
</feature>
<proteinExistence type="predicted"/>
<protein>
    <recommendedName>
        <fullName evidence="1">Fibrinogen C-terminal domain-containing protein</fullName>
    </recommendedName>
</protein>
<dbReference type="Proteomes" id="UP000596742">
    <property type="component" value="Unassembled WGS sequence"/>
</dbReference>
<dbReference type="AlphaFoldDB" id="A0A8B6H5F2"/>
<evidence type="ECO:0000313" key="2">
    <source>
        <dbReference type="EMBL" id="VDI74263.1"/>
    </source>
</evidence>
<organism evidence="2 3">
    <name type="scientific">Mytilus galloprovincialis</name>
    <name type="common">Mediterranean mussel</name>
    <dbReference type="NCBI Taxonomy" id="29158"/>
    <lineage>
        <taxon>Eukaryota</taxon>
        <taxon>Metazoa</taxon>
        <taxon>Spiralia</taxon>
        <taxon>Lophotrochozoa</taxon>
        <taxon>Mollusca</taxon>
        <taxon>Bivalvia</taxon>
        <taxon>Autobranchia</taxon>
        <taxon>Pteriomorphia</taxon>
        <taxon>Mytilida</taxon>
        <taxon>Mytiloidea</taxon>
        <taxon>Mytilidae</taxon>
        <taxon>Mytilinae</taxon>
        <taxon>Mytilus</taxon>
    </lineage>
</organism>
<keyword evidence="3" id="KW-1185">Reference proteome</keyword>
<gene>
    <name evidence="2" type="ORF">MGAL_10B057532</name>
</gene>
<dbReference type="Pfam" id="PF00147">
    <property type="entry name" value="Fibrinogen_C"/>
    <property type="match status" value="1"/>
</dbReference>
<dbReference type="InterPro" id="IPR002181">
    <property type="entry name" value="Fibrinogen_a/b/g_C_dom"/>
</dbReference>
<sequence length="95" mass="10573">MVNYKQELAHKIWSVFNQNCLNPDSVCCYGKTAERVLSILANGKYGSLLPSGPRVRDCSDLDRKHYKSGVYKIYPAGGAVYKAYCDMETNGGGWT</sequence>
<name>A0A8B6H5F2_MYTGA</name>
<dbReference type="Gene3D" id="3.90.215.10">
    <property type="entry name" value="Gamma Fibrinogen, chain A, domain 1"/>
    <property type="match status" value="1"/>
</dbReference>
<reference evidence="2" key="1">
    <citation type="submission" date="2018-11" db="EMBL/GenBank/DDBJ databases">
        <authorList>
            <person name="Alioto T."/>
            <person name="Alioto T."/>
        </authorList>
    </citation>
    <scope>NUCLEOTIDE SEQUENCE</scope>
</reference>
<comment type="caution">
    <text evidence="2">The sequence shown here is derived from an EMBL/GenBank/DDBJ whole genome shotgun (WGS) entry which is preliminary data.</text>
</comment>
<dbReference type="OrthoDB" id="6161093at2759"/>
<dbReference type="SUPFAM" id="SSF56496">
    <property type="entry name" value="Fibrinogen C-terminal domain-like"/>
    <property type="match status" value="1"/>
</dbReference>
<dbReference type="InterPro" id="IPR014716">
    <property type="entry name" value="Fibrinogen_a/b/g_C_1"/>
</dbReference>
<dbReference type="NCBIfam" id="NF040941">
    <property type="entry name" value="GGGWT_bact"/>
    <property type="match status" value="1"/>
</dbReference>
<dbReference type="EMBL" id="UYJE01009534">
    <property type="protein sequence ID" value="VDI74263.1"/>
    <property type="molecule type" value="Genomic_DNA"/>
</dbReference>